<comment type="caution">
    <text evidence="1">The sequence shown here is derived from an EMBL/GenBank/DDBJ whole genome shotgun (WGS) entry which is preliminary data.</text>
</comment>
<dbReference type="Proteomes" id="UP001221142">
    <property type="component" value="Unassembled WGS sequence"/>
</dbReference>
<evidence type="ECO:0000313" key="1">
    <source>
        <dbReference type="EMBL" id="KAJ7607675.1"/>
    </source>
</evidence>
<reference evidence="1" key="1">
    <citation type="submission" date="2023-03" db="EMBL/GenBank/DDBJ databases">
        <title>Massive genome expansion in bonnet fungi (Mycena s.s.) driven by repeated elements and novel gene families across ecological guilds.</title>
        <authorList>
            <consortium name="Lawrence Berkeley National Laboratory"/>
            <person name="Harder C.B."/>
            <person name="Miyauchi S."/>
            <person name="Viragh M."/>
            <person name="Kuo A."/>
            <person name="Thoen E."/>
            <person name="Andreopoulos B."/>
            <person name="Lu D."/>
            <person name="Skrede I."/>
            <person name="Drula E."/>
            <person name="Henrissat B."/>
            <person name="Morin E."/>
            <person name="Kohler A."/>
            <person name="Barry K."/>
            <person name="LaButti K."/>
            <person name="Morin E."/>
            <person name="Salamov A."/>
            <person name="Lipzen A."/>
            <person name="Mereny Z."/>
            <person name="Hegedus B."/>
            <person name="Baldrian P."/>
            <person name="Stursova M."/>
            <person name="Weitz H."/>
            <person name="Taylor A."/>
            <person name="Grigoriev I.V."/>
            <person name="Nagy L.G."/>
            <person name="Martin F."/>
            <person name="Kauserud H."/>
        </authorList>
    </citation>
    <scope>NUCLEOTIDE SEQUENCE</scope>
    <source>
        <strain evidence="1">9284</strain>
    </source>
</reference>
<accession>A0AAD7F9V7</accession>
<protein>
    <submittedName>
        <fullName evidence="1">Uncharacterized protein</fullName>
    </submittedName>
</protein>
<proteinExistence type="predicted"/>
<name>A0AAD7F9V7_9AGAR</name>
<dbReference type="AlphaFoldDB" id="A0AAD7F9V7"/>
<organism evidence="1 2">
    <name type="scientific">Roridomyces roridus</name>
    <dbReference type="NCBI Taxonomy" id="1738132"/>
    <lineage>
        <taxon>Eukaryota</taxon>
        <taxon>Fungi</taxon>
        <taxon>Dikarya</taxon>
        <taxon>Basidiomycota</taxon>
        <taxon>Agaricomycotina</taxon>
        <taxon>Agaricomycetes</taxon>
        <taxon>Agaricomycetidae</taxon>
        <taxon>Agaricales</taxon>
        <taxon>Marasmiineae</taxon>
        <taxon>Mycenaceae</taxon>
        <taxon>Roridomyces</taxon>
    </lineage>
</organism>
<gene>
    <name evidence="1" type="ORF">FB45DRAFT_1130981</name>
</gene>
<sequence length="511" mass="58823">MSRIRGHDGLHDLWGISHKPTEYTERVNRTHFTEESRRDGVEGTQMHLMSLASQPGGEIWPIWHGYYSTWYMLCKGEVRGWRYTTRDKWNELQERRIDASQFQNWAWHEATNWLAKPTNWRARQLAGRGRVITPKSPPTPETSQFARAQANLSRQKVNSPHQLDLLAQMAFSLLGFLSPEHLHESDAYSRYLLERGNPQAVDLALEWCDLGALAIYLGAQLVEKAELEASEPQTLRIVHAITVITGCLSVYEEAAVFIDGIVDRVSPETLSRYPLIGAVHRLRRIEQLDNDLRPFCIGDSAALTPEKISRFQSLRQNELLGPQPSQLSFEDNIDDVNAVAQGLRTRLLTQYLDFLVEFFTLPTPTPIKKCIRWAHVLHRDVPWIDVDPQLQHRVFEAILSQCRAILIPGRRYEAAEVDFCGQLWSARILPHLWQSMQRVEYDLSGIQLPCLRIILEALDLYHDAADSQGETTETHRYRKLNTRNSEPLRAAVLEEIDKEESRLKESIVEPE</sequence>
<dbReference type="EMBL" id="JARKIF010000048">
    <property type="protein sequence ID" value="KAJ7607675.1"/>
    <property type="molecule type" value="Genomic_DNA"/>
</dbReference>
<keyword evidence="2" id="KW-1185">Reference proteome</keyword>
<evidence type="ECO:0000313" key="2">
    <source>
        <dbReference type="Proteomes" id="UP001221142"/>
    </source>
</evidence>